<gene>
    <name evidence="1" type="ORF">H1S01_19480</name>
</gene>
<evidence type="ECO:0000313" key="2">
    <source>
        <dbReference type="Proteomes" id="UP000617402"/>
    </source>
</evidence>
<protein>
    <submittedName>
        <fullName evidence="1">Uncharacterized protein</fullName>
    </submittedName>
</protein>
<sequence>MPSVDTDIERLFLTDVKQKKTTASSIRGRASRLGRVGSMVMPSDRMSGKAKRDYRRLGPLIAYSLFEDLVAFDVFDRMKYEQHVQLLPKWRKKYGFDYICREWGLTRYGFEVILGALSP</sequence>
<name>A0ABR7T787_HELCL</name>
<organism evidence="1 2">
    <name type="scientific">Heliobacterium chlorum</name>
    <dbReference type="NCBI Taxonomy" id="2698"/>
    <lineage>
        <taxon>Bacteria</taxon>
        <taxon>Bacillati</taxon>
        <taxon>Bacillota</taxon>
        <taxon>Clostridia</taxon>
        <taxon>Eubacteriales</taxon>
        <taxon>Heliobacteriaceae</taxon>
        <taxon>Heliobacterium</taxon>
    </lineage>
</organism>
<dbReference type="EMBL" id="JACVHF010000056">
    <property type="protein sequence ID" value="MBC9786628.1"/>
    <property type="molecule type" value="Genomic_DNA"/>
</dbReference>
<comment type="caution">
    <text evidence="1">The sequence shown here is derived from an EMBL/GenBank/DDBJ whole genome shotgun (WGS) entry which is preliminary data.</text>
</comment>
<accession>A0ABR7T787</accession>
<evidence type="ECO:0000313" key="1">
    <source>
        <dbReference type="EMBL" id="MBC9786628.1"/>
    </source>
</evidence>
<dbReference type="RefSeq" id="WP_188042047.1">
    <property type="nucleotide sequence ID" value="NZ_JACVHF010000056.1"/>
</dbReference>
<keyword evidence="2" id="KW-1185">Reference proteome</keyword>
<dbReference type="Proteomes" id="UP000617402">
    <property type="component" value="Unassembled WGS sequence"/>
</dbReference>
<proteinExistence type="predicted"/>
<reference evidence="1 2" key="1">
    <citation type="submission" date="2020-07" db="EMBL/GenBank/DDBJ databases">
        <title>Draft whole-genome sequence of Heliobacterium chlorum DSM 3682, type strain.</title>
        <authorList>
            <person name="Kyndt J.A."/>
            <person name="Meyer T.E."/>
            <person name="Imhoff J.F."/>
        </authorList>
    </citation>
    <scope>NUCLEOTIDE SEQUENCE [LARGE SCALE GENOMIC DNA]</scope>
    <source>
        <strain evidence="1 2">DSM 3682</strain>
    </source>
</reference>